<gene>
    <name evidence="3" type="ORF">HLY00_3166</name>
</gene>
<name>A0A850PUT7_9MYCO</name>
<dbReference type="Gene3D" id="2.40.160.210">
    <property type="entry name" value="Acyl-CoA thioesterase, double hotdog domain"/>
    <property type="match status" value="1"/>
</dbReference>
<accession>A0A850PUT7</accession>
<proteinExistence type="predicted"/>
<dbReference type="Proteomes" id="UP000570517">
    <property type="component" value="Unassembled WGS sequence"/>
</dbReference>
<evidence type="ECO:0000313" key="3">
    <source>
        <dbReference type="EMBL" id="NVN54069.1"/>
    </source>
</evidence>
<feature type="domain" description="Acyl-CoA thioesterase-like C-terminal" evidence="2">
    <location>
        <begin position="137"/>
        <end position="264"/>
    </location>
</feature>
<reference evidence="3 4" key="1">
    <citation type="submission" date="2020-05" db="EMBL/GenBank/DDBJ databases">
        <title>Draft genome sequence of Mycobacterium hippocampi DL, isolated from European seabass, Dicentrarchus labrax, reared in fish farms.</title>
        <authorList>
            <person name="Stathopoulou P."/>
            <person name="Asimakis E."/>
            <person name="Tzokas K."/>
            <person name="Batargias C."/>
            <person name="Tsiamis G."/>
        </authorList>
    </citation>
    <scope>NUCLEOTIDE SEQUENCE [LARGE SCALE GENOMIC DNA]</scope>
    <source>
        <strain evidence="3 4">DL</strain>
    </source>
</reference>
<dbReference type="AlphaFoldDB" id="A0A850PUT7"/>
<organism evidence="3 4">
    <name type="scientific">Mycolicibacterium hippocampi</name>
    <dbReference type="NCBI Taxonomy" id="659824"/>
    <lineage>
        <taxon>Bacteria</taxon>
        <taxon>Bacillati</taxon>
        <taxon>Actinomycetota</taxon>
        <taxon>Actinomycetes</taxon>
        <taxon>Mycobacteriales</taxon>
        <taxon>Mycobacteriaceae</taxon>
        <taxon>Mycolicibacterium</taxon>
    </lineage>
</organism>
<protein>
    <submittedName>
        <fullName evidence="3">TesB-like acyl-CoA thioesterase 5</fullName>
    </submittedName>
</protein>
<comment type="caution">
    <text evidence="3">The sequence shown here is derived from an EMBL/GenBank/DDBJ whole genome shotgun (WGS) entry which is preliminary data.</text>
</comment>
<evidence type="ECO:0000313" key="4">
    <source>
        <dbReference type="Proteomes" id="UP000570517"/>
    </source>
</evidence>
<dbReference type="Pfam" id="PF20789">
    <property type="entry name" value="4HBT_3C"/>
    <property type="match status" value="1"/>
</dbReference>
<dbReference type="RefSeq" id="WP_178362244.1">
    <property type="nucleotide sequence ID" value="NZ_JABFYL010000050.1"/>
</dbReference>
<sequence length="267" mass="29570">MSDSYYELIDDNPLGQRFAATDFVRSTWSAAIQHAAPVSALLVRGLQRCEPRPDTRLSRVLIDLLGPVPAEGDLWVRTQRERSGRQIELVSAEMLALGPDGEPRPVARASGWRLQTLDTTAVVHAPAPPLRPVSDAVSRDMKKDWDRNYVHSLDWRWLTTPMGEGPGESWIKPVVDLVKGESMTPLERLFAVADDANGIGTKLDIRRWTFLNTDLVVHVHRVPGGEWIGIRAETNYGPDGIGTTIGTLFDEQGPVGAIQQSVLVRPR</sequence>
<dbReference type="InterPro" id="IPR049450">
    <property type="entry name" value="ACOT8-like_C"/>
</dbReference>
<dbReference type="SUPFAM" id="SSF54637">
    <property type="entry name" value="Thioesterase/thiol ester dehydrase-isomerase"/>
    <property type="match status" value="1"/>
</dbReference>
<evidence type="ECO:0000259" key="2">
    <source>
        <dbReference type="Pfam" id="PF20789"/>
    </source>
</evidence>
<dbReference type="InterPro" id="IPR049449">
    <property type="entry name" value="TesB_ACOT8-like_N"/>
</dbReference>
<evidence type="ECO:0000259" key="1">
    <source>
        <dbReference type="Pfam" id="PF13622"/>
    </source>
</evidence>
<dbReference type="EMBL" id="JABFYL010000050">
    <property type="protein sequence ID" value="NVN54069.1"/>
    <property type="molecule type" value="Genomic_DNA"/>
</dbReference>
<dbReference type="InterPro" id="IPR029069">
    <property type="entry name" value="HotDog_dom_sf"/>
</dbReference>
<dbReference type="Pfam" id="PF13622">
    <property type="entry name" value="4HBT_3"/>
    <property type="match status" value="1"/>
</dbReference>
<feature type="domain" description="Acyl-CoA thioesterase-like N-terminal HotDog" evidence="1">
    <location>
        <begin position="25"/>
        <end position="113"/>
    </location>
</feature>
<keyword evidence="4" id="KW-1185">Reference proteome</keyword>
<dbReference type="InterPro" id="IPR042171">
    <property type="entry name" value="Acyl-CoA_hotdog"/>
</dbReference>